<sequence length="53" mass="6114">MPVYPPAPGIECTGRPRLRLIVVYTLYMRKQILRLTDSTHSVHTKQDNPYICA</sequence>
<name>A0ABM8TFS2_9BURK</name>
<evidence type="ECO:0000313" key="1">
    <source>
        <dbReference type="EMBL" id="CAG2143436.1"/>
    </source>
</evidence>
<organism evidence="1 2">
    <name type="scientific">Cupriavidus numazuensis</name>
    <dbReference type="NCBI Taxonomy" id="221992"/>
    <lineage>
        <taxon>Bacteria</taxon>
        <taxon>Pseudomonadati</taxon>
        <taxon>Pseudomonadota</taxon>
        <taxon>Betaproteobacteria</taxon>
        <taxon>Burkholderiales</taxon>
        <taxon>Burkholderiaceae</taxon>
        <taxon>Cupriavidus</taxon>
    </lineage>
</organism>
<dbReference type="EMBL" id="CAJPVI010000012">
    <property type="protein sequence ID" value="CAG2143436.1"/>
    <property type="molecule type" value="Genomic_DNA"/>
</dbReference>
<evidence type="ECO:0000313" key="2">
    <source>
        <dbReference type="Proteomes" id="UP000672657"/>
    </source>
</evidence>
<proteinExistence type="predicted"/>
<dbReference type="Proteomes" id="UP000672657">
    <property type="component" value="Unassembled WGS sequence"/>
</dbReference>
<protein>
    <recommendedName>
        <fullName evidence="3">Transposase</fullName>
    </recommendedName>
</protein>
<accession>A0ABM8TFS2</accession>
<reference evidence="1 2" key="1">
    <citation type="submission" date="2021-03" db="EMBL/GenBank/DDBJ databases">
        <authorList>
            <person name="Peeters C."/>
        </authorList>
    </citation>
    <scope>NUCLEOTIDE SEQUENCE [LARGE SCALE GENOMIC DNA]</scope>
    <source>
        <strain evidence="1 2">LMG 26411</strain>
    </source>
</reference>
<comment type="caution">
    <text evidence="1">The sequence shown here is derived from an EMBL/GenBank/DDBJ whole genome shotgun (WGS) entry which is preliminary data.</text>
</comment>
<keyword evidence="2" id="KW-1185">Reference proteome</keyword>
<evidence type="ECO:0008006" key="3">
    <source>
        <dbReference type="Google" id="ProtNLM"/>
    </source>
</evidence>
<gene>
    <name evidence="1" type="ORF">LMG26411_02377</name>
</gene>